<protein>
    <submittedName>
        <fullName evidence="1">Uncharacterized protein</fullName>
    </submittedName>
</protein>
<name>A0A0G4G1Z7_9ALVE</name>
<accession>A0A0G4G1Z7</accession>
<reference evidence="1" key="1">
    <citation type="submission" date="2014-11" db="EMBL/GenBank/DDBJ databases">
        <authorList>
            <person name="Otto D Thomas"/>
            <person name="Naeem Raeece"/>
        </authorList>
    </citation>
    <scope>NUCLEOTIDE SEQUENCE</scope>
</reference>
<proteinExistence type="predicted"/>
<sequence length="200" mass="21860">MPRKRIAFVFWADRYVNNAFKSLPGDLVCLYEFSECLVQKSREASVDTSFVYVLDMCRVEMEAPAHPGEGNADWITNRRNDGAKIALLYACPRNGSAGATTTRGGYLTSGFLRLCGEGMAVIRMFLLVTAYVLMGTQTYPGLREQNPWSTSSPAFQSFCYQLCLATGELLDGGITLAGDQQAGLSGEAAAENRMVLPPPF</sequence>
<dbReference type="VEuPathDB" id="CryptoDB:Cvel_19849"/>
<organism evidence="1">
    <name type="scientific">Chromera velia CCMP2878</name>
    <dbReference type="NCBI Taxonomy" id="1169474"/>
    <lineage>
        <taxon>Eukaryota</taxon>
        <taxon>Sar</taxon>
        <taxon>Alveolata</taxon>
        <taxon>Colpodellida</taxon>
        <taxon>Chromeraceae</taxon>
        <taxon>Chromera</taxon>
    </lineage>
</organism>
<evidence type="ECO:0000313" key="1">
    <source>
        <dbReference type="EMBL" id="CEM21990.1"/>
    </source>
</evidence>
<gene>
    <name evidence="1" type="ORF">Cvel_19849</name>
</gene>
<dbReference type="AlphaFoldDB" id="A0A0G4G1Z7"/>
<dbReference type="EMBL" id="CDMZ01000814">
    <property type="protein sequence ID" value="CEM21990.1"/>
    <property type="molecule type" value="Genomic_DNA"/>
</dbReference>